<comment type="caution">
    <text evidence="4">The sequence shown here is derived from an EMBL/GenBank/DDBJ whole genome shotgun (WGS) entry which is preliminary data.</text>
</comment>
<evidence type="ECO:0000256" key="2">
    <source>
        <dbReference type="SAM" id="MobiDB-lite"/>
    </source>
</evidence>
<organism evidence="4 5">
    <name type="scientific">Thiohalocapsa halophila</name>
    <dbReference type="NCBI Taxonomy" id="69359"/>
    <lineage>
        <taxon>Bacteria</taxon>
        <taxon>Pseudomonadati</taxon>
        <taxon>Pseudomonadota</taxon>
        <taxon>Gammaproteobacteria</taxon>
        <taxon>Chromatiales</taxon>
        <taxon>Chromatiaceae</taxon>
        <taxon>Thiohalocapsa</taxon>
    </lineage>
</organism>
<keyword evidence="1" id="KW-0175">Coiled coil</keyword>
<feature type="coiled-coil region" evidence="1">
    <location>
        <begin position="504"/>
        <end position="531"/>
    </location>
</feature>
<proteinExistence type="predicted"/>
<evidence type="ECO:0000256" key="1">
    <source>
        <dbReference type="SAM" id="Coils"/>
    </source>
</evidence>
<dbReference type="InterPro" id="IPR011990">
    <property type="entry name" value="TPR-like_helical_dom_sf"/>
</dbReference>
<evidence type="ECO:0000259" key="3">
    <source>
        <dbReference type="Pfam" id="PF24407"/>
    </source>
</evidence>
<dbReference type="InterPro" id="IPR056620">
    <property type="entry name" value="HTH_next_PIN-TPR-GreABC"/>
</dbReference>
<protein>
    <recommendedName>
        <fullName evidence="3">HTH domain-containing protein</fullName>
    </recommendedName>
</protein>
<accession>A0ABS1CNE1</accession>
<keyword evidence="5" id="KW-1185">Reference proteome</keyword>
<feature type="region of interest" description="Disordered" evidence="2">
    <location>
        <begin position="2053"/>
        <end position="2088"/>
    </location>
</feature>
<evidence type="ECO:0000313" key="4">
    <source>
        <dbReference type="EMBL" id="MBK1633457.1"/>
    </source>
</evidence>
<evidence type="ECO:0000313" key="5">
    <source>
        <dbReference type="Proteomes" id="UP000748752"/>
    </source>
</evidence>
<feature type="compositionally biased region" description="Basic residues" evidence="2">
    <location>
        <begin position="2070"/>
        <end position="2088"/>
    </location>
</feature>
<dbReference type="Pfam" id="PF24407">
    <property type="entry name" value="HTH_upst_double_PIN"/>
    <property type="match status" value="1"/>
</dbReference>
<dbReference type="RefSeq" id="WP_200242010.1">
    <property type="nucleotide sequence ID" value="NZ_NRRV01000087.1"/>
</dbReference>
<reference evidence="4 5" key="1">
    <citation type="journal article" date="2020" name="Microorganisms">
        <title>Osmotic Adaptation and Compatible Solute Biosynthesis of Phototrophic Bacteria as Revealed from Genome Analyses.</title>
        <authorList>
            <person name="Imhoff J.F."/>
            <person name="Rahn T."/>
            <person name="Kunzel S."/>
            <person name="Keller A."/>
            <person name="Neulinger S.C."/>
        </authorList>
    </citation>
    <scope>NUCLEOTIDE SEQUENCE [LARGE SCALE GENOMIC DNA]</scope>
    <source>
        <strain evidence="4 5">DSM 6210</strain>
    </source>
</reference>
<dbReference type="SUPFAM" id="SSF48452">
    <property type="entry name" value="TPR-like"/>
    <property type="match status" value="1"/>
</dbReference>
<gene>
    <name evidence="4" type="ORF">CKO31_22440</name>
</gene>
<dbReference type="Proteomes" id="UP000748752">
    <property type="component" value="Unassembled WGS sequence"/>
</dbReference>
<dbReference type="EMBL" id="NRRV01000087">
    <property type="protein sequence ID" value="MBK1633457.1"/>
    <property type="molecule type" value="Genomic_DNA"/>
</dbReference>
<name>A0ABS1CNE1_9GAMM</name>
<sequence>MTEEARQRWQRKLDYLLAEEATASNASQKFELQEQIAECRAKLDELDAEDRRRAAAGAAAPSAIAPDVQGDLTTVEALIQVARKEGLVLRAEPLTAAGAAQASPADAAESTPLPDSVLTDFASRQVADNFARIRERYLNGDRRSASEALEALLENEAWQHLAAPLRGRLLRTAALYRLDFRKDQAGATALAERAKREDPSGDDQALAAHLAIRRGDKDSALDILGVPHSREARHLKAAMLIERGNSEAALSLLAEPRATVDDAEPGAASQADPVDADGNTAETWRLRGLAHLALKQLPEALEAIEAARGLAADWAAVRSTTAVIDFWRACTPAALTLADQPLWPMPFARELVRADSGERLAEIQQRFTEIAEAMPPDSDEQGHWLTWRLIALLVAGDQQETATEVADRLIGDDGPLHIWPLAWAWFYRVDMDLARLKQRLKSIQDDDPNYIPFTEFYLDLRLQDDDFEALLTELDEIEPKVAAHGHPMIPRQWRAVALTGAGRIDEALAIADGMEDERQRLRLRLLIARDQEADRPGSHKEAAAALFAVEPSIAVLAEACDAHAAAGGWPFVAIHGDALLEAIPTPRVLKLLAIAAFNQGEYRRCMVALDEHRDVHVDGRLPPDLELLRVRCKRMLGDVSQAVRDARLLCEQKPSAEHFVELLNLQVEAADRTGMLDSLRGLLGIESSNGDHLLQAARIAVQLDRELAVALWRKGVQLGSNEASFPALAATVGSSLGLPDEETGPWFRRMAEFAEAGKGGSWTSHISELPDILREQRDAETRIWELYGQGDLPVHALCDHLGLILTAHHHATAAQNRTGSDPLRQHWIPLRHGARPLRQLASHRSRDCRLILDVTALVTAQSLGLLDLVERAFAPLWIPAQWHLLLLNEIERLRPNQPRRSAAADHVVRLIRSRGIQLADLTEGPTPADDISALLGERQAQELGLMASMDGYLLTYLPLHGPDLRHWEAIDLPERWQRVVLGPRALLDRLFEQDAIDSEDHKRGVAAFPPEPASPVGTLQRGTPVLASTTLLKQLADRDLLTTVCTFLRLFVPQHEWDLEEEQIAQQARAGELIQWIEALIDRVAEGQRSERYRLVPTMRAEDESTGQYIACLEDLRKREGQAEDLLWTDDRYLNGYPAIGQTLIIGVAEVLDLLVGSGRLSHAQRFDYLHRLRASNYRFIPLEAEEILHWLKRSQPRAGKLQVPEPLLTLARYCAACLAETGGLRFRNDPRHAVGESPFFVSSQSAVATAMSRVWEDRDTGEQLRDLRANWLLDNLYLGVADVAHLLPEETSDADMSRVGTDIASLVVAALPMLIPKARDGKRDVKRRRSNATSYMSWICQRIIEPRFLADPAAVQIAAGQLSSSILAIFGEDDPELLRFIGPHLLKLMPALPQSLRKALHKDQSFMRRLGLAEVSVVEVGKRKFATSDLLCAVEAAIAGEEPEIIDLTRHRAVQIRNAAEPGSSRPIVELVDDQGRSLGKHYFPYTELLSRSRALRVQALRENPAWWDGASMDCESVERELGAISAADERIRRVERLSASSADQHYAVLTEQWWRDRRLRIDRCFPPALSAVLTFVRCDDSCAAGSIAERCWENLVRTVPAERGLGECLRRITLLPCPLPADVHRRVAALDVDERREVLQSAAREMFHPIGHLHLIDLLLANAEPLPEALSLVQEQIGHLSKPEFGSELGLVRTLVDLSYRAFQTEAEQTGIEPRRQLLAAWIHAESVAGILLAGGASPRSLADDLEVWAPFPVHDLYADDQEPTMDLAWPTQVQVADVVFAGLGRVLAQHPESVPRLDLSALKERLRSLETGAPDLIEDAHLLRDPGLLADSLTCLWGGDRSVALTPLIGPEKAQAFSPATFANRVNECIEQLAAEPEHRETWQKLFVTAFHGKLAQDTAERLDQVFDQMDLGAVISSEPQLLTPLMEFAVRYKTDRDSIVNLIYGWAHDLDGKGLPTPEMAEWLEADATTEFSERIIAWSHGLAIREPRGTDEEFARLLSGLIQRSRRLASALRVPLLTITRRLPFSRHRALHATLVAARARSELRSVERALSGKGADDSADPAVRRKTGRKSKRKARRARARR</sequence>
<feature type="domain" description="HTH" evidence="3">
    <location>
        <begin position="766"/>
        <end position="835"/>
    </location>
</feature>